<dbReference type="InterPro" id="IPR029030">
    <property type="entry name" value="Caspase-like_dom_sf"/>
</dbReference>
<gene>
    <name evidence="4" type="ORF">CDL12_16417</name>
</gene>
<dbReference type="SUPFAM" id="SSF52129">
    <property type="entry name" value="Caspase-like"/>
    <property type="match status" value="1"/>
</dbReference>
<organism evidence="4 5">
    <name type="scientific">Handroanthus impetiginosus</name>
    <dbReference type="NCBI Taxonomy" id="429701"/>
    <lineage>
        <taxon>Eukaryota</taxon>
        <taxon>Viridiplantae</taxon>
        <taxon>Streptophyta</taxon>
        <taxon>Embryophyta</taxon>
        <taxon>Tracheophyta</taxon>
        <taxon>Spermatophyta</taxon>
        <taxon>Magnoliopsida</taxon>
        <taxon>eudicotyledons</taxon>
        <taxon>Gunneridae</taxon>
        <taxon>Pentapetalae</taxon>
        <taxon>asterids</taxon>
        <taxon>lamiids</taxon>
        <taxon>Lamiales</taxon>
        <taxon>Bignoniaceae</taxon>
        <taxon>Crescentiina</taxon>
        <taxon>Tabebuia alliance</taxon>
        <taxon>Handroanthus</taxon>
    </lineage>
</organism>
<evidence type="ECO:0000259" key="3">
    <source>
        <dbReference type="Pfam" id="PF00656"/>
    </source>
</evidence>
<comment type="caution">
    <text evidence="4">The sequence shown here is derived from an EMBL/GenBank/DDBJ whole genome shotgun (WGS) entry which is preliminary data.</text>
</comment>
<dbReference type="InterPro" id="IPR011600">
    <property type="entry name" value="Pept_C14_caspase"/>
</dbReference>
<dbReference type="Pfam" id="PF00656">
    <property type="entry name" value="Peptidase_C14"/>
    <property type="match status" value="1"/>
</dbReference>
<dbReference type="AlphaFoldDB" id="A0A2G9H0D4"/>
<name>A0A2G9H0D4_9LAMI</name>
<dbReference type="InterPro" id="IPR050452">
    <property type="entry name" value="Metacaspase"/>
</dbReference>
<dbReference type="PANTHER" id="PTHR48104">
    <property type="entry name" value="METACASPASE-4"/>
    <property type="match status" value="1"/>
</dbReference>
<evidence type="ECO:0000256" key="1">
    <source>
        <dbReference type="ARBA" id="ARBA00009005"/>
    </source>
</evidence>
<dbReference type="Proteomes" id="UP000231279">
    <property type="component" value="Unassembled WGS sequence"/>
</dbReference>
<dbReference type="PANTHER" id="PTHR48104:SF2">
    <property type="entry name" value="METACASPASE-1-LIKE ISOFORM X1"/>
    <property type="match status" value="1"/>
</dbReference>
<reference evidence="5" key="1">
    <citation type="journal article" date="2018" name="Gigascience">
        <title>Genome assembly of the Pink Ipe (Handroanthus impetiginosus, Bignoniaceae), a highly valued, ecologically keystone Neotropical timber forest tree.</title>
        <authorList>
            <person name="Silva-Junior O.B."/>
            <person name="Grattapaglia D."/>
            <person name="Novaes E."/>
            <person name="Collevatti R.G."/>
        </authorList>
    </citation>
    <scope>NUCLEOTIDE SEQUENCE [LARGE SCALE GENOMIC DNA]</scope>
    <source>
        <strain evidence="5">cv. UFG-1</strain>
    </source>
</reference>
<feature type="region of interest" description="Disordered" evidence="2">
    <location>
        <begin position="1"/>
        <end position="31"/>
    </location>
</feature>
<evidence type="ECO:0000313" key="4">
    <source>
        <dbReference type="EMBL" id="PIN10988.1"/>
    </source>
</evidence>
<feature type="compositionally biased region" description="Polar residues" evidence="2">
    <location>
        <begin position="16"/>
        <end position="27"/>
    </location>
</feature>
<dbReference type="OrthoDB" id="3223806at2759"/>
<protein>
    <submittedName>
        <fullName evidence="4">Metacaspase involved in regulation of apoptosis</fullName>
    </submittedName>
</protein>
<dbReference type="GO" id="GO:0006508">
    <property type="term" value="P:proteolysis"/>
    <property type="evidence" value="ECO:0007669"/>
    <property type="project" value="InterPro"/>
</dbReference>
<evidence type="ECO:0000313" key="5">
    <source>
        <dbReference type="Proteomes" id="UP000231279"/>
    </source>
</evidence>
<feature type="domain" description="Peptidase C14 caspase" evidence="3">
    <location>
        <begin position="36"/>
        <end position="268"/>
    </location>
</feature>
<evidence type="ECO:0000256" key="2">
    <source>
        <dbReference type="SAM" id="MobiDB-lite"/>
    </source>
</evidence>
<accession>A0A2G9H0D4</accession>
<dbReference type="GO" id="GO:0004197">
    <property type="term" value="F:cysteine-type endopeptidase activity"/>
    <property type="evidence" value="ECO:0007669"/>
    <property type="project" value="InterPro"/>
</dbReference>
<proteinExistence type="inferred from homology"/>
<comment type="similarity">
    <text evidence="1">Belongs to the peptidase C14B family.</text>
</comment>
<dbReference type="GO" id="GO:0005737">
    <property type="term" value="C:cytoplasm"/>
    <property type="evidence" value="ECO:0007669"/>
    <property type="project" value="TreeGrafter"/>
</dbReference>
<dbReference type="EMBL" id="NKXS01003061">
    <property type="protein sequence ID" value="PIN10988.1"/>
    <property type="molecule type" value="Genomic_DNA"/>
</dbReference>
<sequence>MSEAKGLFCSRRKKYSGSNSQESSILTLDQPPRPGKRALLCCVSYKKQKSELKGTEHDLKNMRDLLIKKFDFRPESILILAEKRPYPYPTKENIEKAFQWLMMGIQPGDSLVFYFSGHGLRQLCTDGSEVDGFDEAICPVDFETHGTILDNDINETIVRPLIQGVTLHAIVDSCHSGTALDLPYVYDISTGKWDDHRPPSGEPKGTSGGKAICISACEDYQLAADTSAFSADKDSAGAMTSVFIKAVKTEEKITYREILNRMDESLKKVDNVGCFRGFIRRFFHRRILQDPILSASEEIDLDADFKL</sequence>
<keyword evidence="5" id="KW-1185">Reference proteome</keyword>
<dbReference type="Gene3D" id="3.40.50.12660">
    <property type="match status" value="1"/>
</dbReference>